<dbReference type="InterPro" id="IPR022029">
    <property type="entry name" value="YoaR-like_PG-bd"/>
</dbReference>
<dbReference type="EMBL" id="CAFBQW010000138">
    <property type="protein sequence ID" value="CAB5067563.1"/>
    <property type="molecule type" value="Genomic_DNA"/>
</dbReference>
<gene>
    <name evidence="2" type="ORF">UFOPK2582_00060</name>
    <name evidence="3" type="ORF">UFOPK3046_00917</name>
    <name evidence="4" type="ORF">UFOPK3914_00618</name>
    <name evidence="5" type="ORF">UFOPK4173_00625</name>
    <name evidence="6" type="ORF">UFOPK4354_01233</name>
</gene>
<evidence type="ECO:0000259" key="1">
    <source>
        <dbReference type="Pfam" id="PF12229"/>
    </source>
</evidence>
<evidence type="ECO:0000313" key="3">
    <source>
        <dbReference type="EMBL" id="CAB4807352.1"/>
    </source>
</evidence>
<evidence type="ECO:0000313" key="4">
    <source>
        <dbReference type="EMBL" id="CAB4973902.1"/>
    </source>
</evidence>
<dbReference type="Pfam" id="PF04294">
    <property type="entry name" value="VanW"/>
    <property type="match status" value="1"/>
</dbReference>
<dbReference type="EMBL" id="CAFBOG010000040">
    <property type="protein sequence ID" value="CAB4973902.1"/>
    <property type="molecule type" value="Genomic_DNA"/>
</dbReference>
<organism evidence="4">
    <name type="scientific">freshwater metagenome</name>
    <dbReference type="NCBI Taxonomy" id="449393"/>
    <lineage>
        <taxon>unclassified sequences</taxon>
        <taxon>metagenomes</taxon>
        <taxon>ecological metagenomes</taxon>
    </lineage>
</organism>
<evidence type="ECO:0000313" key="6">
    <source>
        <dbReference type="EMBL" id="CAB5067563.1"/>
    </source>
</evidence>
<accession>A0A6J7M324</accession>
<dbReference type="InterPro" id="IPR052913">
    <property type="entry name" value="Glycopeptide_resist_protein"/>
</dbReference>
<dbReference type="EMBL" id="CAEZXS010000003">
    <property type="protein sequence ID" value="CAB4684949.1"/>
    <property type="molecule type" value="Genomic_DNA"/>
</dbReference>
<name>A0A6J7M324_9ZZZZ</name>
<dbReference type="PANTHER" id="PTHR35788">
    <property type="entry name" value="EXPORTED PROTEIN-RELATED"/>
    <property type="match status" value="1"/>
</dbReference>
<dbReference type="InterPro" id="IPR007391">
    <property type="entry name" value="Vancomycin_resist_VanW"/>
</dbReference>
<dbReference type="EMBL" id="CAFAAQ010000070">
    <property type="protein sequence ID" value="CAB4807352.1"/>
    <property type="molecule type" value="Genomic_DNA"/>
</dbReference>
<dbReference type="PANTHER" id="PTHR35788:SF1">
    <property type="entry name" value="EXPORTED PROTEIN"/>
    <property type="match status" value="1"/>
</dbReference>
<dbReference type="AlphaFoldDB" id="A0A6J7M324"/>
<proteinExistence type="predicted"/>
<sequence>MTKAHKIILLVVATPLILIAMISAVWALDQWHTSDNVARNVTVAGVEVGGSSPSELDAQLQALAKELPSTEVQIQSGANTMTTTAGELGLSMDVAATAKDVNEIGRVDPLPTRPIRWLKSLFGGRSAEVTLSVDSEQLTPTLIALQGDRRTLPVEPNIAATEESVTLVAGSPGTEVTINDVVRALPQSLSDLSKPIRITVDPTVTDPLVTDAAVQTLVDQANSVTAGPVTLNAGGTKIEVEGKAFRPAFALTITDSTPKLTMKPEAVSLILESKNPSKPNPTNVRFDIIDGVPTPVGGEDAQVCCTAEAPQKIVDGLLASQTTIDLPTRVETAQQGRDWAAGLGVKEVIGSFTTNHKCCESRVTNIHKISDIVRGTLIPPGATFSVNDTVGRRTTAKGFVEGGVIQDGEFATDIGGGVSQFGTTTFNAAFFGGLDIPAYKAHSKYISRYPFGREATLAYPSVDLKIRNETPYGVVIWPTYTNTSLTVSMWSTPFAKGEQTAQNPTSGCGKVTTERTRTFVDGHTEKDNFHANYDCNSAPH</sequence>
<evidence type="ECO:0000313" key="5">
    <source>
        <dbReference type="EMBL" id="CAB5031133.1"/>
    </source>
</evidence>
<reference evidence="4" key="1">
    <citation type="submission" date="2020-05" db="EMBL/GenBank/DDBJ databases">
        <authorList>
            <person name="Chiriac C."/>
            <person name="Salcher M."/>
            <person name="Ghai R."/>
            <person name="Kavagutti S V."/>
        </authorList>
    </citation>
    <scope>NUCLEOTIDE SEQUENCE</scope>
</reference>
<protein>
    <submittedName>
        <fullName evidence="4">Unannotated protein</fullName>
    </submittedName>
</protein>
<dbReference type="EMBL" id="CAFBPW010000049">
    <property type="protein sequence ID" value="CAB5031133.1"/>
    <property type="molecule type" value="Genomic_DNA"/>
</dbReference>
<dbReference type="Pfam" id="PF12229">
    <property type="entry name" value="PG_binding_4"/>
    <property type="match status" value="1"/>
</dbReference>
<evidence type="ECO:0000313" key="2">
    <source>
        <dbReference type="EMBL" id="CAB4684949.1"/>
    </source>
</evidence>
<feature type="domain" description="YoaR-like putative peptidoglycan binding" evidence="1">
    <location>
        <begin position="82"/>
        <end position="196"/>
    </location>
</feature>